<accession>A0A2N1PKF4</accession>
<proteinExistence type="predicted"/>
<dbReference type="AlphaFoldDB" id="A0A2N1PKF4"/>
<gene>
    <name evidence="1" type="ORF">CVV64_17170</name>
</gene>
<protein>
    <submittedName>
        <fullName evidence="1">Uncharacterized protein</fullName>
    </submittedName>
</protein>
<sequence>MKRHCGSLNAPYFILFLVLAVLLVSGGSPGQASPENFFMAEGLLSNGRPGEAWDYYQAALLSLDPVLEKNLRRKTLERLLNLCGSMGKEALAATYASTIIREWPQEAELFRPYLSGGGGAAFSGKTLSLPDNSSKSNPVSKRAVRAANIADPVKKVRRSGSGIKARVKIYYGAYRPEERTVELDLDEKDDFKRDPDRFVEDLIVRQKRKFAEERGYPVATFGNNNYRMVNITDVVYKIYDSAWGKTLLSNEESAGSLHR</sequence>
<evidence type="ECO:0000313" key="2">
    <source>
        <dbReference type="Proteomes" id="UP000233256"/>
    </source>
</evidence>
<organism evidence="1 2">
    <name type="scientific">Candidatus Wallbacteria bacterium HGW-Wallbacteria-1</name>
    <dbReference type="NCBI Taxonomy" id="2013854"/>
    <lineage>
        <taxon>Bacteria</taxon>
        <taxon>Candidatus Walliibacteriota</taxon>
    </lineage>
</organism>
<dbReference type="EMBL" id="PGXC01000034">
    <property type="protein sequence ID" value="PKK88815.1"/>
    <property type="molecule type" value="Genomic_DNA"/>
</dbReference>
<name>A0A2N1PKF4_9BACT</name>
<dbReference type="Proteomes" id="UP000233256">
    <property type="component" value="Unassembled WGS sequence"/>
</dbReference>
<reference evidence="1 2" key="1">
    <citation type="journal article" date="2017" name="ISME J.">
        <title>Potential for microbial H2 and metal transformations associated with novel bacteria and archaea in deep terrestrial subsurface sediments.</title>
        <authorList>
            <person name="Hernsdorf A.W."/>
            <person name="Amano Y."/>
            <person name="Miyakawa K."/>
            <person name="Ise K."/>
            <person name="Suzuki Y."/>
            <person name="Anantharaman K."/>
            <person name="Probst A."/>
            <person name="Burstein D."/>
            <person name="Thomas B.C."/>
            <person name="Banfield J.F."/>
        </authorList>
    </citation>
    <scope>NUCLEOTIDE SEQUENCE [LARGE SCALE GENOMIC DNA]</scope>
    <source>
        <strain evidence="1">HGW-Wallbacteria-1</strain>
    </source>
</reference>
<comment type="caution">
    <text evidence="1">The sequence shown here is derived from an EMBL/GenBank/DDBJ whole genome shotgun (WGS) entry which is preliminary data.</text>
</comment>
<evidence type="ECO:0000313" key="1">
    <source>
        <dbReference type="EMBL" id="PKK88815.1"/>
    </source>
</evidence>